<comment type="caution">
    <text evidence="2">The sequence shown here is derived from an EMBL/GenBank/DDBJ whole genome shotgun (WGS) entry which is preliminary data.</text>
</comment>
<reference evidence="2 3" key="1">
    <citation type="journal article" date="2023" name="Microb. Genom.">
        <title>Mesoterricola silvestris gen. nov., sp. nov., Mesoterricola sediminis sp. nov., Geothrix oryzae sp. nov., Geothrix edaphica sp. nov., Geothrix rubra sp. nov., and Geothrix limicola sp. nov., six novel members of Acidobacteriota isolated from soils.</title>
        <authorList>
            <person name="Weisberg A.J."/>
            <person name="Pearce E."/>
            <person name="Kramer C.G."/>
            <person name="Chang J.H."/>
            <person name="Clarke C.R."/>
        </authorList>
    </citation>
    <scope>NUCLEOTIDE SEQUENCE [LARGE SCALE GENOMIC DNA]</scope>
    <source>
        <strain evidence="2 3">NRRL_B-2795</strain>
    </source>
</reference>
<dbReference type="RefSeq" id="WP_129260338.1">
    <property type="nucleotide sequence ID" value="NZ_JARAVY010000017.1"/>
</dbReference>
<keyword evidence="3" id="KW-1185">Reference proteome</keyword>
<dbReference type="Proteomes" id="UP001271723">
    <property type="component" value="Unassembled WGS sequence"/>
</dbReference>
<evidence type="ECO:0000256" key="1">
    <source>
        <dbReference type="SAM" id="MobiDB-lite"/>
    </source>
</evidence>
<protein>
    <submittedName>
        <fullName evidence="2">Uncharacterized protein</fullName>
    </submittedName>
</protein>
<sequence>MTSHPTPTPLDHVPARSPLPGRSVSDLARPGRSLPPRAPYLRPHPEPLTSADPRELQARRTAANRAALAHPGPLHVVLYALTGPDGAAHDDLAAARGYAERQHLVVGGPPLVDTLDSVDLRTGGDDPLLRRGYARALQMLADPACPVRGVVTVSRTAITPVDRLYQDQLTQYADRHAGLWLVRSETQI</sequence>
<accession>A0ABU4LFZ3</accession>
<evidence type="ECO:0000313" key="2">
    <source>
        <dbReference type="EMBL" id="MDX2913943.1"/>
    </source>
</evidence>
<evidence type="ECO:0000313" key="3">
    <source>
        <dbReference type="Proteomes" id="UP001271723"/>
    </source>
</evidence>
<proteinExistence type="predicted"/>
<name>A0ABU4LFZ3_9ACTN</name>
<feature type="region of interest" description="Disordered" evidence="1">
    <location>
        <begin position="1"/>
        <end position="52"/>
    </location>
</feature>
<dbReference type="EMBL" id="JARAVY010000017">
    <property type="protein sequence ID" value="MDX2913943.1"/>
    <property type="molecule type" value="Genomic_DNA"/>
</dbReference>
<organism evidence="2 3">
    <name type="scientific">Streptomyces griseiscabiei</name>
    <dbReference type="NCBI Taxonomy" id="2993540"/>
    <lineage>
        <taxon>Bacteria</taxon>
        <taxon>Bacillati</taxon>
        <taxon>Actinomycetota</taxon>
        <taxon>Actinomycetes</taxon>
        <taxon>Kitasatosporales</taxon>
        <taxon>Streptomycetaceae</taxon>
        <taxon>Streptomyces</taxon>
    </lineage>
</organism>
<gene>
    <name evidence="2" type="ORF">PV517_35410</name>
</gene>